<reference evidence="2" key="1">
    <citation type="submission" date="2013-11" db="EMBL/GenBank/DDBJ databases">
        <title>Genome sequence of the fusiform rust pathogen reveals effectors for host alternation and coevolution with pine.</title>
        <authorList>
            <consortium name="DOE Joint Genome Institute"/>
            <person name="Smith K."/>
            <person name="Pendleton A."/>
            <person name="Kubisiak T."/>
            <person name="Anderson C."/>
            <person name="Salamov A."/>
            <person name="Aerts A."/>
            <person name="Riley R."/>
            <person name="Clum A."/>
            <person name="Lindquist E."/>
            <person name="Ence D."/>
            <person name="Campbell M."/>
            <person name="Kronenberg Z."/>
            <person name="Feau N."/>
            <person name="Dhillon B."/>
            <person name="Hamelin R."/>
            <person name="Burleigh J."/>
            <person name="Smith J."/>
            <person name="Yandell M."/>
            <person name="Nelson C."/>
            <person name="Grigoriev I."/>
            <person name="Davis J."/>
        </authorList>
    </citation>
    <scope>NUCLEOTIDE SEQUENCE</scope>
    <source>
        <strain evidence="2">G11</strain>
    </source>
</reference>
<evidence type="ECO:0000313" key="3">
    <source>
        <dbReference type="Proteomes" id="UP000886653"/>
    </source>
</evidence>
<feature type="compositionally biased region" description="Basic and acidic residues" evidence="1">
    <location>
        <begin position="39"/>
        <end position="59"/>
    </location>
</feature>
<accession>A0A9P6TAN9</accession>
<comment type="caution">
    <text evidence="2">The sequence shown here is derived from an EMBL/GenBank/DDBJ whole genome shotgun (WGS) entry which is preliminary data.</text>
</comment>
<proteinExistence type="predicted"/>
<dbReference type="GO" id="GO:0003729">
    <property type="term" value="F:mRNA binding"/>
    <property type="evidence" value="ECO:0007669"/>
    <property type="project" value="InterPro"/>
</dbReference>
<feature type="region of interest" description="Disordered" evidence="1">
    <location>
        <begin position="378"/>
        <end position="430"/>
    </location>
</feature>
<name>A0A9P6TAN9_9BASI</name>
<gene>
    <name evidence="2" type="ORF">CROQUDRAFT_659480</name>
</gene>
<feature type="region of interest" description="Disordered" evidence="1">
    <location>
        <begin position="506"/>
        <end position="526"/>
    </location>
</feature>
<organism evidence="2 3">
    <name type="scientific">Cronartium quercuum f. sp. fusiforme G11</name>
    <dbReference type="NCBI Taxonomy" id="708437"/>
    <lineage>
        <taxon>Eukaryota</taxon>
        <taxon>Fungi</taxon>
        <taxon>Dikarya</taxon>
        <taxon>Basidiomycota</taxon>
        <taxon>Pucciniomycotina</taxon>
        <taxon>Pucciniomycetes</taxon>
        <taxon>Pucciniales</taxon>
        <taxon>Coleosporiaceae</taxon>
        <taxon>Cronartium</taxon>
    </lineage>
</organism>
<feature type="region of interest" description="Disordered" evidence="1">
    <location>
        <begin position="293"/>
        <end position="364"/>
    </location>
</feature>
<dbReference type="InterPro" id="IPR019416">
    <property type="entry name" value="NCBP3"/>
</dbReference>
<dbReference type="EMBL" id="MU167288">
    <property type="protein sequence ID" value="KAG0144805.1"/>
    <property type="molecule type" value="Genomic_DNA"/>
</dbReference>
<dbReference type="Pfam" id="PF10309">
    <property type="entry name" value="NCBP3"/>
    <property type="match status" value="1"/>
</dbReference>
<evidence type="ECO:0000256" key="1">
    <source>
        <dbReference type="SAM" id="MobiDB-lite"/>
    </source>
</evidence>
<feature type="compositionally biased region" description="Basic and acidic residues" evidence="1">
    <location>
        <begin position="393"/>
        <end position="425"/>
    </location>
</feature>
<feature type="region of interest" description="Disordered" evidence="1">
    <location>
        <begin position="1"/>
        <end position="83"/>
    </location>
</feature>
<feature type="compositionally biased region" description="Polar residues" evidence="1">
    <location>
        <begin position="1"/>
        <end position="11"/>
    </location>
</feature>
<dbReference type="OrthoDB" id="422106at2759"/>
<keyword evidence="3" id="KW-1185">Reference proteome</keyword>
<evidence type="ECO:0000313" key="2">
    <source>
        <dbReference type="EMBL" id="KAG0144805.1"/>
    </source>
</evidence>
<dbReference type="GO" id="GO:0000340">
    <property type="term" value="F:RNA 7-methylguanosine cap binding"/>
    <property type="evidence" value="ECO:0007669"/>
    <property type="project" value="InterPro"/>
</dbReference>
<sequence length="526" mass="58966">MSSIINPSDSVLSFRDIPPHRSHARIPVEEPPTRLLYKPNHDLQFDLEMAQRRGDKESKPQSAQDPLPYGDEGSETKADDQETIPTGLEFGSKLESEHPFDEETLNSLLLPPSPEYYPGFERELRPNAIYLYNRSVGLLKTEQIISHVLQTVSVRDLEFEHLEWIDDFSCVLAFASKSAAIDAFSALLLKPDEVEGENGLSEAIDFLSLSTPTPPSQDVLVAAADFIFTLRPSKPLASNLFATSQPNAILHPDRPEKLVPFIRFATAFDIKRRNAKDHSLFYVLHGARAGRDGVHADRAKPPPQPAKRRRVSNNSSGLADLPGRWSHADPSDIPASHSRQISRLPSGRGSGGNHRRSGMLPTSADLDDELDRFMARGATSANPDETAAEDGEEQRLADNRPSKRHERARDLDSEPERFNEEDLFPRSRLGGGNLDDRIELFAAPDSQRQYRPRSPSEDGLRTWIVQSDQQANEEELGEDEELVDEYVEMIDEETGQKIKRLIQSRRRKSRLPALKSGWGSSHGRLI</sequence>
<dbReference type="AlphaFoldDB" id="A0A9P6TAN9"/>
<dbReference type="Proteomes" id="UP000886653">
    <property type="component" value="Unassembled WGS sequence"/>
</dbReference>
<protein>
    <submittedName>
        <fullName evidence="2">Uncharacterized protein</fullName>
    </submittedName>
</protein>